<comment type="caution">
    <text evidence="2">The sequence shown here is derived from an EMBL/GenBank/DDBJ whole genome shotgun (WGS) entry which is preliminary data.</text>
</comment>
<keyword evidence="1" id="KW-0472">Membrane</keyword>
<keyword evidence="1" id="KW-1133">Transmembrane helix</keyword>
<evidence type="ECO:0000313" key="3">
    <source>
        <dbReference type="Proteomes" id="UP000245489"/>
    </source>
</evidence>
<keyword evidence="3" id="KW-1185">Reference proteome</keyword>
<dbReference type="Pfam" id="PF12412">
    <property type="entry name" value="DUF3667"/>
    <property type="match status" value="1"/>
</dbReference>
<evidence type="ECO:0000313" key="2">
    <source>
        <dbReference type="EMBL" id="PWK29350.1"/>
    </source>
</evidence>
<feature type="transmembrane region" description="Helical" evidence="1">
    <location>
        <begin position="257"/>
        <end position="281"/>
    </location>
</feature>
<accession>A0A316EFH5</accession>
<feature type="transmembrane region" description="Helical" evidence="1">
    <location>
        <begin position="91"/>
        <end position="108"/>
    </location>
</feature>
<dbReference type="OrthoDB" id="7446256at2"/>
<reference evidence="2 3" key="1">
    <citation type="submission" date="2018-05" db="EMBL/GenBank/DDBJ databases">
        <title>Genomic Encyclopedia of Archaeal and Bacterial Type Strains, Phase II (KMG-II): from individual species to whole genera.</title>
        <authorList>
            <person name="Goeker M."/>
        </authorList>
    </citation>
    <scope>NUCLEOTIDE SEQUENCE [LARGE SCALE GENOMIC DNA]</scope>
    <source>
        <strain evidence="2 3">DSM 22214</strain>
    </source>
</reference>
<dbReference type="EMBL" id="QGGO01000001">
    <property type="protein sequence ID" value="PWK29350.1"/>
    <property type="molecule type" value="Genomic_DNA"/>
</dbReference>
<keyword evidence="1" id="KW-0812">Transmembrane</keyword>
<protein>
    <submittedName>
        <fullName evidence="2">Uncharacterized protein DUF3667</fullName>
    </submittedName>
</protein>
<organism evidence="2 3">
    <name type="scientific">Arcicella aurantiaca</name>
    <dbReference type="NCBI Taxonomy" id="591202"/>
    <lineage>
        <taxon>Bacteria</taxon>
        <taxon>Pseudomonadati</taxon>
        <taxon>Bacteroidota</taxon>
        <taxon>Cytophagia</taxon>
        <taxon>Cytophagales</taxon>
        <taxon>Flectobacillaceae</taxon>
        <taxon>Arcicella</taxon>
    </lineage>
</organism>
<name>A0A316EFH5_9BACT</name>
<proteinExistence type="predicted"/>
<dbReference type="Proteomes" id="UP000245489">
    <property type="component" value="Unassembled WGS sequence"/>
</dbReference>
<feature type="transmembrane region" description="Helical" evidence="1">
    <location>
        <begin position="293"/>
        <end position="311"/>
    </location>
</feature>
<feature type="transmembrane region" description="Helical" evidence="1">
    <location>
        <begin position="331"/>
        <end position="350"/>
    </location>
</feature>
<dbReference type="InterPro" id="IPR022134">
    <property type="entry name" value="DUF3667"/>
</dbReference>
<evidence type="ECO:0000256" key="1">
    <source>
        <dbReference type="SAM" id="Phobius"/>
    </source>
</evidence>
<gene>
    <name evidence="2" type="ORF">LV89_00190</name>
</gene>
<sequence>MRKRKIRRKTHLCPNCETVLERDENYCHVCGQENHNLNVPMKDLIMEFIGSITFFETKFIETAQVIFTHPGKLTLDFNSGKRVKYMHPVRMYFWVSAIFFFVLGFDFSKKENFTTNNISKSDSLNRQKQIDNGNNITKTIAKSFKKNIFGAIENDSNKVHQNTLKEDKKGSYQDYLSQKNNKDYYYLGMFEHLKIAKDSIPFYYQLNDDQLDSVLITKNISTFISNKLTIKNSIDKEYHFYIQEKYGVPFVVDRKGILFGSVLPTIMFILLPFAAFILWFFERHSKWRFYFQHLVFTLNTHSAIFLLWAIVNFLTKIYDEIFSKNTIENTNVYLLVTSLLVTFIYFLISIKKVYQQSWGKTIFKCFLLVFTYGFSFMLIVIMGITSGLIKV</sequence>
<dbReference type="AlphaFoldDB" id="A0A316EFH5"/>
<feature type="transmembrane region" description="Helical" evidence="1">
    <location>
        <begin position="362"/>
        <end position="389"/>
    </location>
</feature>
<dbReference type="RefSeq" id="WP_109740979.1">
    <property type="nucleotide sequence ID" value="NZ_QGGO01000001.1"/>
</dbReference>